<proteinExistence type="predicted"/>
<protein>
    <submittedName>
        <fullName evidence="1">Uncharacterized protein</fullName>
    </submittedName>
</protein>
<organism evidence="1">
    <name type="scientific">Arundo donax</name>
    <name type="common">Giant reed</name>
    <name type="synonym">Donax arundinaceus</name>
    <dbReference type="NCBI Taxonomy" id="35708"/>
    <lineage>
        <taxon>Eukaryota</taxon>
        <taxon>Viridiplantae</taxon>
        <taxon>Streptophyta</taxon>
        <taxon>Embryophyta</taxon>
        <taxon>Tracheophyta</taxon>
        <taxon>Spermatophyta</taxon>
        <taxon>Magnoliopsida</taxon>
        <taxon>Liliopsida</taxon>
        <taxon>Poales</taxon>
        <taxon>Poaceae</taxon>
        <taxon>PACMAD clade</taxon>
        <taxon>Arundinoideae</taxon>
        <taxon>Arundineae</taxon>
        <taxon>Arundo</taxon>
    </lineage>
</organism>
<name>A0A0A8ZP73_ARUDO</name>
<evidence type="ECO:0000313" key="1">
    <source>
        <dbReference type="EMBL" id="JAD41219.1"/>
    </source>
</evidence>
<reference evidence="1" key="1">
    <citation type="submission" date="2014-09" db="EMBL/GenBank/DDBJ databases">
        <authorList>
            <person name="Magalhaes I.L.F."/>
            <person name="Oliveira U."/>
            <person name="Santos F.R."/>
            <person name="Vidigal T.H.D.A."/>
            <person name="Brescovit A.D."/>
            <person name="Santos A.J."/>
        </authorList>
    </citation>
    <scope>NUCLEOTIDE SEQUENCE</scope>
    <source>
        <tissue evidence="1">Shoot tissue taken approximately 20 cm above the soil surface</tissue>
    </source>
</reference>
<sequence length="11" mass="1373">MEYALNTRDFL</sequence>
<dbReference type="EMBL" id="GBRH01256676">
    <property type="protein sequence ID" value="JAD41219.1"/>
    <property type="molecule type" value="Transcribed_RNA"/>
</dbReference>
<accession>A0A0A8ZP73</accession>
<reference evidence="1" key="2">
    <citation type="journal article" date="2015" name="Data Brief">
        <title>Shoot transcriptome of the giant reed, Arundo donax.</title>
        <authorList>
            <person name="Barrero R.A."/>
            <person name="Guerrero F.D."/>
            <person name="Moolhuijzen P."/>
            <person name="Goolsby J.A."/>
            <person name="Tidwell J."/>
            <person name="Bellgard S.E."/>
            <person name="Bellgard M.I."/>
        </authorList>
    </citation>
    <scope>NUCLEOTIDE SEQUENCE</scope>
    <source>
        <tissue evidence="1">Shoot tissue taken approximately 20 cm above the soil surface</tissue>
    </source>
</reference>